<dbReference type="RefSeq" id="WP_187319278.1">
    <property type="nucleotide sequence ID" value="NZ_JACSCY010000005.1"/>
</dbReference>
<evidence type="ECO:0000313" key="2">
    <source>
        <dbReference type="EMBL" id="MBC6610989.1"/>
    </source>
</evidence>
<organism evidence="2 3">
    <name type="scientific">Hymenobacter citatus</name>
    <dbReference type="NCBI Taxonomy" id="2763506"/>
    <lineage>
        <taxon>Bacteria</taxon>
        <taxon>Pseudomonadati</taxon>
        <taxon>Bacteroidota</taxon>
        <taxon>Cytophagia</taxon>
        <taxon>Cytophagales</taxon>
        <taxon>Hymenobacteraceae</taxon>
        <taxon>Hymenobacter</taxon>
    </lineage>
</organism>
<dbReference type="SUPFAM" id="SSF54427">
    <property type="entry name" value="NTF2-like"/>
    <property type="match status" value="1"/>
</dbReference>
<dbReference type="InterPro" id="IPR037401">
    <property type="entry name" value="SnoaL-like"/>
</dbReference>
<dbReference type="Gene3D" id="3.10.450.50">
    <property type="match status" value="1"/>
</dbReference>
<feature type="domain" description="SnoaL-like" evidence="1">
    <location>
        <begin position="10"/>
        <end position="124"/>
    </location>
</feature>
<dbReference type="InterPro" id="IPR032710">
    <property type="entry name" value="NTF2-like_dom_sf"/>
</dbReference>
<name>A0ABR7MIS2_9BACT</name>
<dbReference type="Pfam" id="PF12680">
    <property type="entry name" value="SnoaL_2"/>
    <property type="match status" value="1"/>
</dbReference>
<proteinExistence type="predicted"/>
<dbReference type="Proteomes" id="UP000622017">
    <property type="component" value="Unassembled WGS sequence"/>
</dbReference>
<protein>
    <submittedName>
        <fullName evidence="2">Nuclear transport factor 2 family protein</fullName>
    </submittedName>
</protein>
<dbReference type="EMBL" id="JACSCY010000005">
    <property type="protein sequence ID" value="MBC6610989.1"/>
    <property type="molecule type" value="Genomic_DNA"/>
</dbReference>
<evidence type="ECO:0000313" key="3">
    <source>
        <dbReference type="Proteomes" id="UP000622017"/>
    </source>
</evidence>
<evidence type="ECO:0000259" key="1">
    <source>
        <dbReference type="Pfam" id="PF12680"/>
    </source>
</evidence>
<reference evidence="2 3" key="1">
    <citation type="submission" date="2020-08" db="EMBL/GenBank/DDBJ databases">
        <title>Hymenobacter sp.</title>
        <authorList>
            <person name="Kim M.K."/>
        </authorList>
    </citation>
    <scope>NUCLEOTIDE SEQUENCE [LARGE SCALE GENOMIC DNA]</scope>
    <source>
        <strain evidence="2 3">BT507</strain>
    </source>
</reference>
<sequence length="134" mass="15503">MPTEPLAVLQHYFDLVQAFNVDAAAYAEVLHPEVEQLEYPNDLHKEPVRRSFEEIITNLRVGRELLVDPDFSVRHTHVGAMDTIVVEGRWEATLLHDAGPVVRGQRVASELCLIFEFKDGKIYRQRRYPCYEPL</sequence>
<gene>
    <name evidence="2" type="ORF">H8B15_08645</name>
</gene>
<accession>A0ABR7MIS2</accession>
<keyword evidence="3" id="KW-1185">Reference proteome</keyword>
<comment type="caution">
    <text evidence="2">The sequence shown here is derived from an EMBL/GenBank/DDBJ whole genome shotgun (WGS) entry which is preliminary data.</text>
</comment>